<name>A0A4C2E6S0_9SACH</name>
<dbReference type="Pfam" id="PF12351">
    <property type="entry name" value="Fig1"/>
    <property type="match status" value="1"/>
</dbReference>
<organism evidence="3 4">
    <name type="scientific">Zygosaccharomyces mellis</name>
    <dbReference type="NCBI Taxonomy" id="42258"/>
    <lineage>
        <taxon>Eukaryota</taxon>
        <taxon>Fungi</taxon>
        <taxon>Dikarya</taxon>
        <taxon>Ascomycota</taxon>
        <taxon>Saccharomycotina</taxon>
        <taxon>Saccharomycetes</taxon>
        <taxon>Saccharomycetales</taxon>
        <taxon>Saccharomycetaceae</taxon>
        <taxon>Zygosaccharomyces</taxon>
    </lineage>
</organism>
<dbReference type="EMBL" id="BIMX01000012">
    <property type="protein sequence ID" value="GCE99691.1"/>
    <property type="molecule type" value="Genomic_DNA"/>
</dbReference>
<dbReference type="GO" id="GO:0043332">
    <property type="term" value="C:mating projection tip"/>
    <property type="evidence" value="ECO:0007669"/>
    <property type="project" value="TreeGrafter"/>
</dbReference>
<feature type="transmembrane region" description="Helical" evidence="2">
    <location>
        <begin position="121"/>
        <end position="142"/>
    </location>
</feature>
<feature type="compositionally biased region" description="Polar residues" evidence="1">
    <location>
        <begin position="219"/>
        <end position="229"/>
    </location>
</feature>
<feature type="region of interest" description="Disordered" evidence="1">
    <location>
        <begin position="207"/>
        <end position="229"/>
    </location>
</feature>
<dbReference type="OrthoDB" id="4089394at2759"/>
<proteinExistence type="predicted"/>
<reference evidence="3 4" key="1">
    <citation type="submission" date="2019-01" db="EMBL/GenBank/DDBJ databases">
        <title>Draft Genome Sequencing of Zygosaccharomyces mellis Ca-7.</title>
        <authorList>
            <person name="Shiwa Y."/>
            <person name="Kanesaki Y."/>
            <person name="Ishige T."/>
            <person name="Mura K."/>
            <person name="Hori T."/>
            <person name="Tamura T."/>
        </authorList>
    </citation>
    <scope>NUCLEOTIDE SEQUENCE [LARGE SCALE GENOMIC DNA]</scope>
    <source>
        <strain evidence="3 4">Ca-7</strain>
    </source>
</reference>
<dbReference type="PIRSF" id="PIRSF007138">
    <property type="entry name" value="FIG1"/>
    <property type="match status" value="1"/>
</dbReference>
<keyword evidence="2" id="KW-1133">Transmembrane helix</keyword>
<gene>
    <name evidence="3" type="ORF">ZYGM_002194</name>
</gene>
<feature type="compositionally biased region" description="Basic and acidic residues" evidence="1">
    <location>
        <begin position="207"/>
        <end position="218"/>
    </location>
</feature>
<dbReference type="PANTHER" id="PTHR28092:SF1">
    <property type="entry name" value="FACTOR-INDUCED GENE 1 PROTEIN"/>
    <property type="match status" value="1"/>
</dbReference>
<comment type="caution">
    <text evidence="3">The sequence shown here is derived from an EMBL/GenBank/DDBJ whole genome shotgun (WGS) entry which is preliminary data.</text>
</comment>
<dbReference type="GO" id="GO:0016020">
    <property type="term" value="C:membrane"/>
    <property type="evidence" value="ECO:0007669"/>
    <property type="project" value="InterPro"/>
</dbReference>
<dbReference type="InterPro" id="IPR016509">
    <property type="entry name" value="Fig1"/>
</dbReference>
<dbReference type="AlphaFoldDB" id="A0A4C2E6S0"/>
<keyword evidence="4" id="KW-1185">Reference proteome</keyword>
<accession>A0A4C2E6S0</accession>
<dbReference type="PANTHER" id="PTHR28092">
    <property type="entry name" value="FACTOR-INDUCED GENE 1 PROTEIN"/>
    <property type="match status" value="1"/>
</dbReference>
<dbReference type="Proteomes" id="UP000301737">
    <property type="component" value="Unassembled WGS sequence"/>
</dbReference>
<dbReference type="GO" id="GO:0000747">
    <property type="term" value="P:conjugation with cellular fusion"/>
    <property type="evidence" value="ECO:0007669"/>
    <property type="project" value="TreeGrafter"/>
</dbReference>
<evidence type="ECO:0000256" key="1">
    <source>
        <dbReference type="SAM" id="MobiDB-lite"/>
    </source>
</evidence>
<evidence type="ECO:0000313" key="4">
    <source>
        <dbReference type="Proteomes" id="UP000301737"/>
    </source>
</evidence>
<dbReference type="InterPro" id="IPR033481">
    <property type="entry name" value="Dni1/Fig1"/>
</dbReference>
<feature type="transmembrane region" description="Helical" evidence="2">
    <location>
        <begin position="88"/>
        <end position="109"/>
    </location>
</feature>
<keyword evidence="2" id="KW-0812">Transmembrane</keyword>
<protein>
    <submittedName>
        <fullName evidence="3">Uncharacterized protein</fullName>
    </submittedName>
</protein>
<evidence type="ECO:0000256" key="2">
    <source>
        <dbReference type="SAM" id="Phobius"/>
    </source>
</evidence>
<evidence type="ECO:0000313" key="3">
    <source>
        <dbReference type="EMBL" id="GCE99691.1"/>
    </source>
</evidence>
<sequence length="229" mass="25930">MAGLEKVSITSGYMGVCITNIPKDYDKGVRSICYPRKDLTNTPIYNDLSIELFNVPISDKKSDQKQLPIDLNILQLAETTSRYVVHPYILMVTVILTILMFLMLIYSMIPVLPFKYWMLRATLCLSAFLVLFWGIGAMWTHVGVLACSKLIPGASMGILTIHRGLKSSAMSWVSFAFLLVQLGILWFLYLKDRKNLSEEIDKINHTNRDQPPVKRSGDLSDSSTLNYKV</sequence>
<feature type="transmembrane region" description="Helical" evidence="2">
    <location>
        <begin position="169"/>
        <end position="190"/>
    </location>
</feature>
<keyword evidence="2" id="KW-0472">Membrane</keyword>